<organism evidence="13 14">
    <name type="scientific">Mycoemilia scoparia</name>
    <dbReference type="NCBI Taxonomy" id="417184"/>
    <lineage>
        <taxon>Eukaryota</taxon>
        <taxon>Fungi</taxon>
        <taxon>Fungi incertae sedis</taxon>
        <taxon>Zoopagomycota</taxon>
        <taxon>Kickxellomycotina</taxon>
        <taxon>Kickxellomycetes</taxon>
        <taxon>Kickxellales</taxon>
        <taxon>Kickxellaceae</taxon>
        <taxon>Mycoemilia</taxon>
    </lineage>
</organism>
<dbReference type="SUPFAM" id="SSF46785">
    <property type="entry name" value="Winged helix' DNA-binding domain"/>
    <property type="match status" value="1"/>
</dbReference>
<sequence>MAEARYQLCRHIISNQFGEVVETVCSLMVKLGRIPLRSIVRESGLTPKKVFDVLVTLIQHGMITHAESIEGGNTVAYYSPNLHEILRRARIGIYLKVLHDRLDPDGFKVANLVLQNGVMTAKQIKRSMGITAAQKKKLAQLQKSILTMVRERILIAVQPKDLLTKSDRLISEEKDMKSKESLIITANKLKEIRRQAREKLDYEYDDSAIVGMASRVKRKATGDVGSSDLFQDDLYNPSKMHIAGDSSDVVEDDAFFRLNFDKLDVLLRNQQIIQYFARKINTGASAVMKHILRLTEEKVKSCRETSSNRITANQIVHSVPADIPLKDTMVMDFEETGNRETRHIEYVHAYIELLGGDPSGILAKRDERGSGEYQVDFQKAFETLRNKYVDTFIQEHFGSVATRITRVLRAKNKLEEKQVAQFAMLPVGVCRSHLLKLFNLGLVDLHEVAKSSDRFPARTLYFWYINYEKQLDSMLSIAYKQMANLYIRLGYEKSSRSRLLAKMEREDVKLDPSLLGPSEVKAIEEYNKITQILEASLIRIELVVLTLRDSLVSKYS</sequence>
<evidence type="ECO:0000313" key="13">
    <source>
        <dbReference type="EMBL" id="KAJ1920629.1"/>
    </source>
</evidence>
<dbReference type="InterPro" id="IPR013197">
    <property type="entry name" value="RNA_pol_III_RPC82-rel_HTH"/>
</dbReference>
<dbReference type="Pfam" id="PF22536">
    <property type="entry name" value="WHD_POLR3C"/>
    <property type="match status" value="1"/>
</dbReference>
<evidence type="ECO:0000256" key="7">
    <source>
        <dbReference type="ARBA" id="ARBA00023242"/>
    </source>
</evidence>
<dbReference type="InterPro" id="IPR036388">
    <property type="entry name" value="WH-like_DNA-bd_sf"/>
</dbReference>
<evidence type="ECO:0000256" key="5">
    <source>
        <dbReference type="ARBA" id="ARBA00022478"/>
    </source>
</evidence>
<evidence type="ECO:0000256" key="6">
    <source>
        <dbReference type="ARBA" id="ARBA00023163"/>
    </source>
</evidence>
<dbReference type="GO" id="GO:0006351">
    <property type="term" value="P:DNA-templated transcription"/>
    <property type="evidence" value="ECO:0007669"/>
    <property type="project" value="InterPro"/>
</dbReference>
<comment type="caution">
    <text evidence="13">The sequence shown here is derived from an EMBL/GenBank/DDBJ whole genome shotgun (WGS) entry which is preliminary data.</text>
</comment>
<evidence type="ECO:0000256" key="9">
    <source>
        <dbReference type="RuleBase" id="RU367076"/>
    </source>
</evidence>
<evidence type="ECO:0000256" key="3">
    <source>
        <dbReference type="ARBA" id="ARBA00011206"/>
    </source>
</evidence>
<dbReference type="InterPro" id="IPR039748">
    <property type="entry name" value="RPC3"/>
</dbReference>
<evidence type="ECO:0000313" key="14">
    <source>
        <dbReference type="Proteomes" id="UP001150538"/>
    </source>
</evidence>
<keyword evidence="5 9" id="KW-0240">DNA-directed RNA polymerase</keyword>
<protein>
    <recommendedName>
        <fullName evidence="4 9">DNA-directed RNA polymerase III subunit RPC3</fullName>
        <shortName evidence="9">RNA polymerase III subunit C3</shortName>
    </recommendedName>
</protein>
<dbReference type="PANTHER" id="PTHR12949:SF0">
    <property type="entry name" value="DNA-DIRECTED RNA POLYMERASE III SUBUNIT RPC3"/>
    <property type="match status" value="1"/>
</dbReference>
<gene>
    <name evidence="13" type="primary">RPC82</name>
    <name evidence="13" type="ORF">H4219_001187</name>
</gene>
<dbReference type="OrthoDB" id="272392at2759"/>
<dbReference type="EMBL" id="JANBPU010000011">
    <property type="protein sequence ID" value="KAJ1920629.1"/>
    <property type="molecule type" value="Genomic_DNA"/>
</dbReference>
<comment type="similarity">
    <text evidence="2 9">Belongs to the RNA polymerase beta chain family.</text>
</comment>
<evidence type="ECO:0000259" key="11">
    <source>
        <dbReference type="Pfam" id="PF08221"/>
    </source>
</evidence>
<feature type="domain" description="DNA-directed RNA polymerase III subunit RPC3 winged-helix" evidence="12">
    <location>
        <begin position="389"/>
        <end position="465"/>
    </location>
</feature>
<feature type="domain" description="RNA polymerase III Rpc82 C -terminal" evidence="10">
    <location>
        <begin position="144"/>
        <end position="384"/>
    </location>
</feature>
<comment type="function">
    <text evidence="8 9">DNA-dependent RNA polymerase catalyzes the transcription of DNA into RNA using the four ribonucleoside triphosphates as substrates. Specific core component of RNA polymerase III which synthesizes small RNAs, such as 5S rRNA and tRNAs.</text>
</comment>
<keyword evidence="14" id="KW-1185">Reference proteome</keyword>
<evidence type="ECO:0000256" key="8">
    <source>
        <dbReference type="ARBA" id="ARBA00025127"/>
    </source>
</evidence>
<feature type="domain" description="RNA polymerase III subunit RPC82-related helix-turn-helix" evidence="11">
    <location>
        <begin position="7"/>
        <end position="66"/>
    </location>
</feature>
<dbReference type="InterPro" id="IPR008806">
    <property type="entry name" value="RNA_pol_III_Rpc82_C"/>
</dbReference>
<dbReference type="AlphaFoldDB" id="A0A9W8A412"/>
<evidence type="ECO:0000256" key="4">
    <source>
        <dbReference type="ARBA" id="ARBA00016689"/>
    </source>
</evidence>
<dbReference type="InterPro" id="IPR055207">
    <property type="entry name" value="POLR3C_WHD"/>
</dbReference>
<dbReference type="GO" id="GO:0005666">
    <property type="term" value="C:RNA polymerase III complex"/>
    <property type="evidence" value="ECO:0007669"/>
    <property type="project" value="UniProtKB-UniRule"/>
</dbReference>
<accession>A0A9W8A412</accession>
<comment type="subunit">
    <text evidence="3 9">Component of the RNA polymerase III (Pol III) complex consisting of 17 subunits.</text>
</comment>
<dbReference type="InterPro" id="IPR036390">
    <property type="entry name" value="WH_DNA-bd_sf"/>
</dbReference>
<keyword evidence="7 9" id="KW-0539">Nucleus</keyword>
<reference evidence="13" key="1">
    <citation type="submission" date="2022-07" db="EMBL/GenBank/DDBJ databases">
        <title>Phylogenomic reconstructions and comparative analyses of Kickxellomycotina fungi.</title>
        <authorList>
            <person name="Reynolds N.K."/>
            <person name="Stajich J.E."/>
            <person name="Barry K."/>
            <person name="Grigoriev I.V."/>
            <person name="Crous P."/>
            <person name="Smith M.E."/>
        </authorList>
    </citation>
    <scope>NUCLEOTIDE SEQUENCE</scope>
    <source>
        <strain evidence="13">NBRC 100468</strain>
    </source>
</reference>
<dbReference type="Proteomes" id="UP001150538">
    <property type="component" value="Unassembled WGS sequence"/>
</dbReference>
<evidence type="ECO:0000259" key="10">
    <source>
        <dbReference type="Pfam" id="PF05645"/>
    </source>
</evidence>
<evidence type="ECO:0000256" key="1">
    <source>
        <dbReference type="ARBA" id="ARBA00004123"/>
    </source>
</evidence>
<keyword evidence="6 9" id="KW-0804">Transcription</keyword>
<dbReference type="GO" id="GO:0003697">
    <property type="term" value="F:single-stranded DNA binding"/>
    <property type="evidence" value="ECO:0007669"/>
    <property type="project" value="UniProtKB-UniRule"/>
</dbReference>
<proteinExistence type="inferred from homology"/>
<evidence type="ECO:0000256" key="2">
    <source>
        <dbReference type="ARBA" id="ARBA00006835"/>
    </source>
</evidence>
<dbReference type="PANTHER" id="PTHR12949">
    <property type="entry name" value="RNA POLYMERASE III DNA DIRECTED -RELATED"/>
    <property type="match status" value="1"/>
</dbReference>
<dbReference type="Pfam" id="PF05645">
    <property type="entry name" value="RNA_pol_Rpc82"/>
    <property type="match status" value="1"/>
</dbReference>
<dbReference type="Pfam" id="PF08221">
    <property type="entry name" value="HTH_9"/>
    <property type="match status" value="1"/>
</dbReference>
<dbReference type="Gene3D" id="1.10.10.10">
    <property type="entry name" value="Winged helix-like DNA-binding domain superfamily/Winged helix DNA-binding domain"/>
    <property type="match status" value="3"/>
</dbReference>
<name>A0A9W8A412_9FUNG</name>
<comment type="subcellular location">
    <subcellularLocation>
        <location evidence="1 9">Nucleus</location>
    </subcellularLocation>
</comment>
<evidence type="ECO:0000259" key="12">
    <source>
        <dbReference type="Pfam" id="PF22536"/>
    </source>
</evidence>